<evidence type="ECO:0008006" key="3">
    <source>
        <dbReference type="Google" id="ProtNLM"/>
    </source>
</evidence>
<organism evidence="1 2">
    <name type="scientific">Rufibacter radiotolerans</name>
    <dbReference type="NCBI Taxonomy" id="1379910"/>
    <lineage>
        <taxon>Bacteria</taxon>
        <taxon>Pseudomonadati</taxon>
        <taxon>Bacteroidota</taxon>
        <taxon>Cytophagia</taxon>
        <taxon>Cytophagales</taxon>
        <taxon>Hymenobacteraceae</taxon>
        <taxon>Rufibacter</taxon>
    </lineage>
</organism>
<dbReference type="Pfam" id="PF10677">
    <property type="entry name" value="DUF2490"/>
    <property type="match status" value="1"/>
</dbReference>
<dbReference type="AlphaFoldDB" id="A0A0H4VT40"/>
<dbReference type="PATRIC" id="fig|1379910.4.peg.3728"/>
<sequence>MWAGFLLAPETQGQPNNFNHWLQYSGTYWVNPQWGLTAHLQYRTYKPVTDLRVAFTGAEVQQAFKDLPVLVAAGYSHLFNRNYLTPEETTYTHENRLYQQITVRGQVGSVGVSHRYQVEERWLPQGYHTRLRYLLGLRVPIKPDAEGETPWYGILRNEVRVIIRDQPFDSNRVYGGLGYVVNKHLTLEGMWMSQLVGTGKHQHFSVFVLRHDFGQME</sequence>
<evidence type="ECO:0000313" key="2">
    <source>
        <dbReference type="Proteomes" id="UP000036458"/>
    </source>
</evidence>
<name>A0A0H4VT40_9BACT</name>
<dbReference type="InterPro" id="IPR019619">
    <property type="entry name" value="DUF2490"/>
</dbReference>
<dbReference type="KEGG" id="ruf:TH63_17115"/>
<protein>
    <recommendedName>
        <fullName evidence="3">DUF2490 domain-containing protein</fullName>
    </recommendedName>
</protein>
<evidence type="ECO:0000313" key="1">
    <source>
        <dbReference type="EMBL" id="AKQ46969.1"/>
    </source>
</evidence>
<gene>
    <name evidence="1" type="ORF">TH63_17115</name>
</gene>
<proteinExistence type="predicted"/>
<dbReference type="Proteomes" id="UP000036458">
    <property type="component" value="Chromosome"/>
</dbReference>
<keyword evidence="2" id="KW-1185">Reference proteome</keyword>
<dbReference type="EMBL" id="CP010777">
    <property type="protein sequence ID" value="AKQ46969.1"/>
    <property type="molecule type" value="Genomic_DNA"/>
</dbReference>
<reference evidence="1 2" key="1">
    <citation type="submission" date="2015-01" db="EMBL/GenBank/DDBJ databases">
        <title>Rufibacter sp./DG31D/ whole genome sequencing.</title>
        <authorList>
            <person name="Kim M.K."/>
            <person name="Srinivasan S."/>
            <person name="Lee J.-J."/>
        </authorList>
    </citation>
    <scope>NUCLEOTIDE SEQUENCE [LARGE SCALE GENOMIC DNA]</scope>
    <source>
        <strain evidence="1 2">DG31D</strain>
    </source>
</reference>
<dbReference type="STRING" id="1379910.TH63_17115"/>
<accession>A0A0H4VT40</accession>